<accession>A0AAW5N672</accession>
<dbReference type="Proteomes" id="UP001204579">
    <property type="component" value="Unassembled WGS sequence"/>
</dbReference>
<proteinExistence type="predicted"/>
<evidence type="ECO:0000313" key="2">
    <source>
        <dbReference type="Proteomes" id="UP001204579"/>
    </source>
</evidence>
<dbReference type="RefSeq" id="WP_018710071.1">
    <property type="nucleotide sequence ID" value="NZ_CALULB010000013.1"/>
</dbReference>
<comment type="caution">
    <text evidence="1">The sequence shown here is derived from an EMBL/GenBank/DDBJ whole genome shotgun (WGS) entry which is preliminary data.</text>
</comment>
<dbReference type="GeneID" id="82442588"/>
<name>A0AAW5N672_9BACT</name>
<protein>
    <submittedName>
        <fullName evidence="1">Uncharacterized protein</fullName>
    </submittedName>
</protein>
<evidence type="ECO:0000313" key="1">
    <source>
        <dbReference type="EMBL" id="MCR8873380.1"/>
    </source>
</evidence>
<reference evidence="1 2" key="1">
    <citation type="submission" date="2022-08" db="EMBL/GenBank/DDBJ databases">
        <authorList>
            <person name="Zeman M."/>
            <person name="Kubasova T."/>
        </authorList>
    </citation>
    <scope>NUCLEOTIDE SEQUENCE [LARGE SCALE GENOMIC DNA]</scope>
    <source>
        <strain evidence="1 2">ET62</strain>
    </source>
</reference>
<dbReference type="AlphaFoldDB" id="A0AAW5N672"/>
<gene>
    <name evidence="1" type="ORF">NW209_04990</name>
</gene>
<sequence>MLERDYIKRLIRQFFDALEKLIEKKEYLPQENIQLEFEGMYRTYFLESKEFFCTQDKEYLLMYLCQTFERHELLDRVEILAELLYQDALIQSSDDEQKNLLEKSLYLLEYLDQHSDTFSFERKGKIAGIKKMIG</sequence>
<dbReference type="EMBL" id="JANRHJ010000004">
    <property type="protein sequence ID" value="MCR8873380.1"/>
    <property type="molecule type" value="Genomic_DNA"/>
</dbReference>
<organism evidence="1 2">
    <name type="scientific">Phocaeicola barnesiae</name>
    <dbReference type="NCBI Taxonomy" id="376804"/>
    <lineage>
        <taxon>Bacteria</taxon>
        <taxon>Pseudomonadati</taxon>
        <taxon>Bacteroidota</taxon>
        <taxon>Bacteroidia</taxon>
        <taxon>Bacteroidales</taxon>
        <taxon>Bacteroidaceae</taxon>
        <taxon>Phocaeicola</taxon>
    </lineage>
</organism>
<keyword evidence="2" id="KW-1185">Reference proteome</keyword>